<dbReference type="STRING" id="34506.A0A090LAP1"/>
<dbReference type="AlphaFoldDB" id="A0A090LAP1"/>
<dbReference type="GO" id="GO:0015252">
    <property type="term" value="F:proton channel activity"/>
    <property type="evidence" value="ECO:0007669"/>
    <property type="project" value="EnsemblMetazoa"/>
</dbReference>
<evidence type="ECO:0000256" key="4">
    <source>
        <dbReference type="ARBA" id="ARBA00022692"/>
    </source>
</evidence>
<dbReference type="InterPro" id="IPR000109">
    <property type="entry name" value="POT_fam"/>
</dbReference>
<feature type="region of interest" description="Disordered" evidence="11">
    <location>
        <begin position="739"/>
        <end position="763"/>
    </location>
</feature>
<evidence type="ECO:0000256" key="9">
    <source>
        <dbReference type="ARBA" id="ARBA00078114"/>
    </source>
</evidence>
<evidence type="ECO:0000256" key="3">
    <source>
        <dbReference type="ARBA" id="ARBA00022448"/>
    </source>
</evidence>
<protein>
    <recommendedName>
        <fullName evidence="9">Oligopeptide transporter 1</fullName>
    </recommendedName>
</protein>
<feature type="transmembrane region" description="Helical" evidence="12">
    <location>
        <begin position="378"/>
        <end position="399"/>
    </location>
</feature>
<name>A0A090LAP1_STRRB</name>
<evidence type="ECO:0000313" key="15">
    <source>
        <dbReference type="WBParaSite" id="SRAE_2000148300.1"/>
    </source>
</evidence>
<dbReference type="GO" id="GO:0016020">
    <property type="term" value="C:membrane"/>
    <property type="evidence" value="ECO:0007669"/>
    <property type="project" value="UniProtKB-SubCell"/>
</dbReference>
<organism evidence="13">
    <name type="scientific">Strongyloides ratti</name>
    <name type="common">Parasitic roundworm</name>
    <dbReference type="NCBI Taxonomy" id="34506"/>
    <lineage>
        <taxon>Eukaryota</taxon>
        <taxon>Metazoa</taxon>
        <taxon>Ecdysozoa</taxon>
        <taxon>Nematoda</taxon>
        <taxon>Chromadorea</taxon>
        <taxon>Rhabditida</taxon>
        <taxon>Tylenchina</taxon>
        <taxon>Panagrolaimomorpha</taxon>
        <taxon>Strongyloidoidea</taxon>
        <taxon>Strongyloididae</taxon>
        <taxon>Strongyloides</taxon>
    </lineage>
</organism>
<evidence type="ECO:0000256" key="1">
    <source>
        <dbReference type="ARBA" id="ARBA00004141"/>
    </source>
</evidence>
<dbReference type="WormBase" id="SRAE_2000148300">
    <property type="protein sequence ID" value="SRP08540"/>
    <property type="gene ID" value="WBGene00261688"/>
</dbReference>
<comment type="subcellular location">
    <subcellularLocation>
        <location evidence="1 10">Membrane</location>
        <topology evidence="1 10">Multi-pass membrane protein</topology>
    </subcellularLocation>
</comment>
<dbReference type="GO" id="GO:0015031">
    <property type="term" value="P:protein transport"/>
    <property type="evidence" value="ECO:0007669"/>
    <property type="project" value="UniProtKB-KW"/>
</dbReference>
<gene>
    <name evidence="13 15 16" type="ORF">SRAE_2000148300</name>
</gene>
<feature type="transmembrane region" description="Helical" evidence="12">
    <location>
        <begin position="179"/>
        <end position="199"/>
    </location>
</feature>
<evidence type="ECO:0000256" key="12">
    <source>
        <dbReference type="SAM" id="Phobius"/>
    </source>
</evidence>
<dbReference type="SUPFAM" id="SSF103473">
    <property type="entry name" value="MFS general substrate transporter"/>
    <property type="match status" value="2"/>
</dbReference>
<dbReference type="PROSITE" id="PS01023">
    <property type="entry name" value="PTR2_2"/>
    <property type="match status" value="1"/>
</dbReference>
<evidence type="ECO:0000256" key="8">
    <source>
        <dbReference type="ARBA" id="ARBA00023136"/>
    </source>
</evidence>
<dbReference type="eggNOG" id="KOG1237">
    <property type="taxonomic scope" value="Eukaryota"/>
</dbReference>
<evidence type="ECO:0000313" key="14">
    <source>
        <dbReference type="Proteomes" id="UP000035682"/>
    </source>
</evidence>
<feature type="transmembrane region" description="Helical" evidence="12">
    <location>
        <begin position="704"/>
        <end position="723"/>
    </location>
</feature>
<dbReference type="Gene3D" id="1.20.1250.20">
    <property type="entry name" value="MFS general substrate transporter like domains"/>
    <property type="match status" value="2"/>
</dbReference>
<feature type="transmembrane region" description="Helical" evidence="12">
    <location>
        <begin position="211"/>
        <end position="236"/>
    </location>
</feature>
<feature type="transmembrane region" description="Helical" evidence="12">
    <location>
        <begin position="672"/>
        <end position="692"/>
    </location>
</feature>
<dbReference type="OrthoDB" id="205993at2759"/>
<dbReference type="OMA" id="PPAVFFM"/>
<dbReference type="Proteomes" id="UP000035682">
    <property type="component" value="Unplaced"/>
</dbReference>
<proteinExistence type="inferred from homology"/>
<keyword evidence="7 12" id="KW-1133">Transmembrane helix</keyword>
<feature type="transmembrane region" description="Helical" evidence="12">
    <location>
        <begin position="324"/>
        <end position="348"/>
    </location>
</feature>
<dbReference type="InterPro" id="IPR018456">
    <property type="entry name" value="PTR2_symporter_CS"/>
</dbReference>
<keyword evidence="6" id="KW-0653">Protein transport</keyword>
<dbReference type="CDD" id="cd17347">
    <property type="entry name" value="MFS_SLC15A1_2_like"/>
    <property type="match status" value="1"/>
</dbReference>
<dbReference type="EMBL" id="LN609529">
    <property type="protein sequence ID" value="CEF66817.1"/>
    <property type="molecule type" value="Genomic_DNA"/>
</dbReference>
<evidence type="ECO:0000313" key="16">
    <source>
        <dbReference type="WormBase" id="SRAE_2000148300"/>
    </source>
</evidence>
<evidence type="ECO:0000256" key="11">
    <source>
        <dbReference type="SAM" id="MobiDB-lite"/>
    </source>
</evidence>
<comment type="similarity">
    <text evidence="2 10">Belongs to the major facilitator superfamily. Proton-dependent oligopeptide transporter (POT/PTR) (TC 2.A.17) family.</text>
</comment>
<keyword evidence="3 10" id="KW-0813">Transport</keyword>
<keyword evidence="4 10" id="KW-0812">Transmembrane</keyword>
<feature type="transmembrane region" description="Helical" evidence="12">
    <location>
        <begin position="144"/>
        <end position="167"/>
    </location>
</feature>
<feature type="region of interest" description="Disordered" evidence="11">
    <location>
        <begin position="1"/>
        <end position="20"/>
    </location>
</feature>
<dbReference type="FunFam" id="1.20.1250.20:FF:000049">
    <property type="entry name" value="Solute carrier family 15 member 2"/>
    <property type="match status" value="1"/>
</dbReference>
<evidence type="ECO:0000256" key="6">
    <source>
        <dbReference type="ARBA" id="ARBA00022927"/>
    </source>
</evidence>
<accession>A0A090LAP1</accession>
<dbReference type="RefSeq" id="XP_024506017.1">
    <property type="nucleotide sequence ID" value="XM_024652441.1"/>
</dbReference>
<keyword evidence="5" id="KW-0571">Peptide transport</keyword>
<dbReference type="PANTHER" id="PTHR11654">
    <property type="entry name" value="OLIGOPEPTIDE TRANSPORTER-RELATED"/>
    <property type="match status" value="1"/>
</dbReference>
<evidence type="ECO:0000256" key="10">
    <source>
        <dbReference type="RuleBase" id="RU003755"/>
    </source>
</evidence>
<dbReference type="GeneID" id="36379182"/>
<feature type="transmembrane region" description="Helical" evidence="12">
    <location>
        <begin position="114"/>
        <end position="135"/>
    </location>
</feature>
<evidence type="ECO:0000256" key="7">
    <source>
        <dbReference type="ARBA" id="ARBA00022989"/>
    </source>
</evidence>
<keyword evidence="14" id="KW-1185">Reference proteome</keyword>
<dbReference type="InterPro" id="IPR036259">
    <property type="entry name" value="MFS_trans_sf"/>
</dbReference>
<reference evidence="15" key="2">
    <citation type="submission" date="2020-12" db="UniProtKB">
        <authorList>
            <consortium name="WormBaseParasite"/>
        </authorList>
    </citation>
    <scope>IDENTIFICATION</scope>
</reference>
<reference evidence="13 14" key="1">
    <citation type="submission" date="2014-09" db="EMBL/GenBank/DDBJ databases">
        <authorList>
            <person name="Martin A.A."/>
        </authorList>
    </citation>
    <scope>NUCLEOTIDE SEQUENCE</scope>
    <source>
        <strain evidence="14">ED321</strain>
        <strain evidence="13">ED321 Heterogonic</strain>
    </source>
</reference>
<feature type="transmembrane region" description="Helical" evidence="12">
    <location>
        <begin position="248"/>
        <end position="270"/>
    </location>
</feature>
<keyword evidence="8 12" id="KW-0472">Membrane</keyword>
<evidence type="ECO:0000313" key="13">
    <source>
        <dbReference type="EMBL" id="CEF66817.1"/>
    </source>
</evidence>
<dbReference type="Pfam" id="PF00854">
    <property type="entry name" value="PTR2"/>
    <property type="match status" value="2"/>
</dbReference>
<sequence>MKSVNKLQIPGSKKNPTTSKKFLYPEQETPFIRRISATIEPSGSIFPPNISDTSSYNGSEMTNKSFMDKIRNYPISVFFILSNEFCERFSFYGMKAILLIYFLSEYNFSQGTAVSLYHAFVCLAYFSPLFGSIAADSYFGRFKVILWVSLFYVFGHALMSIGSIPYLDYDLRQFLDFSGLFVIAIATGGIKPCVSAFAADQFEENQVQERSQFFSFFYFAVNAGSFFAILFTPIIRSRVKCFGSETCFPLAFGVPGILMLFAFIFFIFGWKYYKKPAPPKGNVVFDVVKCIYYALKGKIEANLKGRDTASHWTDYASNKFDSSLILGVKTLVNVSVLYGPLVFFWALYDQQGSTWVQQARRMDGRVGSFTILPDQVSVINPIMILVLVPIFDMFVFPIVTKVVKVTPLRKMACGGLLAGVSFVMAGFVQLEVNKTMETLPSPNNVIMNVFGNSSNDFRLANIDMKPGRQEIPAISGTIENMFDQTFSKDINVTNKGNGVVVGIFRDPIHNKPLISSFSYDIVKTENGKTRIYFLLPEGSLLEKGHLNLVNANNEVEKAVTIENGKYVDINPGFFSSPNYTIYYDEANSKLCSTDYTKCSLKLEIFAQMGAAHVLVLDQGISEGQIHTIVRPNSVNILWQLPQMFVICLGEIMLSITGLEFSYSQSTPNMKSVLQALWLMTVCFGNIIDMSISGTKIIEDPAYELFFYAALMFTVIGVFILLAMRYKYVNPNEINGYNKKSKKNHIPDEISPTSSDNTLPKKKTISEDSLTGNFVNTKN</sequence>
<dbReference type="WBParaSite" id="SRAE_2000148300.1">
    <property type="protein sequence ID" value="SRAE_2000148300.1"/>
    <property type="gene ID" value="WBGene00261688"/>
</dbReference>
<evidence type="ECO:0000256" key="5">
    <source>
        <dbReference type="ARBA" id="ARBA00022856"/>
    </source>
</evidence>
<feature type="transmembrane region" description="Helical" evidence="12">
    <location>
        <begin position="411"/>
        <end position="430"/>
    </location>
</feature>
<dbReference type="GO" id="GO:0071916">
    <property type="term" value="F:dipeptide transmembrane transporter activity"/>
    <property type="evidence" value="ECO:0007669"/>
    <property type="project" value="EnsemblMetazoa"/>
</dbReference>
<evidence type="ECO:0000256" key="2">
    <source>
        <dbReference type="ARBA" id="ARBA00005982"/>
    </source>
</evidence>
<dbReference type="CTD" id="36379182"/>